<keyword evidence="2" id="KW-1185">Reference proteome</keyword>
<proteinExistence type="predicted"/>
<gene>
    <name evidence="1" type="ORF">B0T11DRAFT_95552</name>
</gene>
<name>A0A8K0X4D7_9PEZI</name>
<evidence type="ECO:0000313" key="2">
    <source>
        <dbReference type="Proteomes" id="UP000813385"/>
    </source>
</evidence>
<comment type="caution">
    <text evidence="1">The sequence shown here is derived from an EMBL/GenBank/DDBJ whole genome shotgun (WGS) entry which is preliminary data.</text>
</comment>
<protein>
    <submittedName>
        <fullName evidence="1">Uncharacterized protein</fullName>
    </submittedName>
</protein>
<sequence>MFVLNSTSTDHPALRGVLSDIQSIAKQAVCFSEELVYVPGRTNLMRLPASHAPPAIKELDKIVHENEVLREVLSEWAAQNGLCIDQEVTRQAFQVIWLQGGGISSKEDRVSLYITLPRPKERRSISINEAASLEAEVEPVSQGFVQRTITDGQKVGSTFKCHVGDIFILRGGEQLHLLGVGTIKPRDICAFATTFRATVLL</sequence>
<dbReference type="AlphaFoldDB" id="A0A8K0X4D7"/>
<dbReference type="OrthoDB" id="5244437at2759"/>
<organism evidence="1 2">
    <name type="scientific">Plectosphaerella cucumerina</name>
    <dbReference type="NCBI Taxonomy" id="40658"/>
    <lineage>
        <taxon>Eukaryota</taxon>
        <taxon>Fungi</taxon>
        <taxon>Dikarya</taxon>
        <taxon>Ascomycota</taxon>
        <taxon>Pezizomycotina</taxon>
        <taxon>Sordariomycetes</taxon>
        <taxon>Hypocreomycetidae</taxon>
        <taxon>Glomerellales</taxon>
        <taxon>Plectosphaerellaceae</taxon>
        <taxon>Plectosphaerella</taxon>
    </lineage>
</organism>
<dbReference type="Proteomes" id="UP000813385">
    <property type="component" value="Unassembled WGS sequence"/>
</dbReference>
<accession>A0A8K0X4D7</accession>
<evidence type="ECO:0000313" key="1">
    <source>
        <dbReference type="EMBL" id="KAH7363641.1"/>
    </source>
</evidence>
<dbReference type="EMBL" id="JAGPXD010000003">
    <property type="protein sequence ID" value="KAH7363641.1"/>
    <property type="molecule type" value="Genomic_DNA"/>
</dbReference>
<reference evidence="1" key="1">
    <citation type="journal article" date="2021" name="Nat. Commun.">
        <title>Genetic determinants of endophytism in the Arabidopsis root mycobiome.</title>
        <authorList>
            <person name="Mesny F."/>
            <person name="Miyauchi S."/>
            <person name="Thiergart T."/>
            <person name="Pickel B."/>
            <person name="Atanasova L."/>
            <person name="Karlsson M."/>
            <person name="Huettel B."/>
            <person name="Barry K.W."/>
            <person name="Haridas S."/>
            <person name="Chen C."/>
            <person name="Bauer D."/>
            <person name="Andreopoulos W."/>
            <person name="Pangilinan J."/>
            <person name="LaButti K."/>
            <person name="Riley R."/>
            <person name="Lipzen A."/>
            <person name="Clum A."/>
            <person name="Drula E."/>
            <person name="Henrissat B."/>
            <person name="Kohler A."/>
            <person name="Grigoriev I.V."/>
            <person name="Martin F.M."/>
            <person name="Hacquard S."/>
        </authorList>
    </citation>
    <scope>NUCLEOTIDE SEQUENCE</scope>
    <source>
        <strain evidence="1">MPI-CAGE-AT-0016</strain>
    </source>
</reference>